<feature type="disulfide bond" evidence="8">
    <location>
        <begin position="75"/>
        <end position="90"/>
    </location>
</feature>
<evidence type="ECO:0000256" key="1">
    <source>
        <dbReference type="ARBA" id="ARBA00004613"/>
    </source>
</evidence>
<organism evidence="11 12">
    <name type="scientific">Phrynosoma platyrhinos</name>
    <name type="common">Desert horned lizard</name>
    <dbReference type="NCBI Taxonomy" id="52577"/>
    <lineage>
        <taxon>Eukaryota</taxon>
        <taxon>Metazoa</taxon>
        <taxon>Chordata</taxon>
        <taxon>Craniata</taxon>
        <taxon>Vertebrata</taxon>
        <taxon>Euteleostomi</taxon>
        <taxon>Lepidosauria</taxon>
        <taxon>Squamata</taxon>
        <taxon>Bifurcata</taxon>
        <taxon>Unidentata</taxon>
        <taxon>Episquamata</taxon>
        <taxon>Toxicofera</taxon>
        <taxon>Iguania</taxon>
        <taxon>Phrynosomatidae</taxon>
        <taxon>Phrynosomatinae</taxon>
        <taxon>Phrynosoma</taxon>
    </lineage>
</organism>
<reference evidence="11 12" key="1">
    <citation type="journal article" date="2022" name="Gigascience">
        <title>A chromosome-level genome assembly and annotation of the desert horned lizard, Phrynosoma platyrhinos, provides insight into chromosomal rearrangements among reptiles.</title>
        <authorList>
            <person name="Koochekian N."/>
            <person name="Ascanio A."/>
            <person name="Farleigh K."/>
            <person name="Card D.C."/>
            <person name="Schield D.R."/>
            <person name="Castoe T.A."/>
            <person name="Jezkova T."/>
        </authorList>
    </citation>
    <scope>NUCLEOTIDE SEQUENCE [LARGE SCALE GENOMIC DNA]</scope>
    <source>
        <strain evidence="11">NK-2021</strain>
    </source>
</reference>
<evidence type="ECO:0000256" key="7">
    <source>
        <dbReference type="ARBA" id="ARBA00023180"/>
    </source>
</evidence>
<evidence type="ECO:0000313" key="11">
    <source>
        <dbReference type="EMBL" id="KAH0619281.1"/>
    </source>
</evidence>
<proteinExistence type="predicted"/>
<keyword evidence="3" id="KW-0053">Apoptosis</keyword>
<feature type="domain" description="TNFR-Cys" evidence="10">
    <location>
        <begin position="74"/>
        <end position="115"/>
    </location>
</feature>
<evidence type="ECO:0000256" key="9">
    <source>
        <dbReference type="SAM" id="SignalP"/>
    </source>
</evidence>
<evidence type="ECO:0000256" key="8">
    <source>
        <dbReference type="PROSITE-ProRule" id="PRU00206"/>
    </source>
</evidence>
<feature type="repeat" description="TNFR-Cys" evidence="8">
    <location>
        <begin position="74"/>
        <end position="115"/>
    </location>
</feature>
<feature type="disulfide bond" evidence="8">
    <location>
        <begin position="97"/>
        <end position="115"/>
    </location>
</feature>
<dbReference type="PANTHER" id="PTHR23097">
    <property type="entry name" value="TUMOR NECROSIS FACTOR RECEPTOR SUPERFAMILY MEMBER"/>
    <property type="match status" value="1"/>
</dbReference>
<gene>
    <name evidence="11" type="ORF">JD844_019201</name>
</gene>
<keyword evidence="7" id="KW-0325">Glycoprotein</keyword>
<keyword evidence="4 9" id="KW-0732">Signal</keyword>
<dbReference type="PROSITE" id="PS50050">
    <property type="entry name" value="TNFR_NGFR_2"/>
    <property type="match status" value="1"/>
</dbReference>
<dbReference type="EMBL" id="JAIPUX010005289">
    <property type="protein sequence ID" value="KAH0619281.1"/>
    <property type="molecule type" value="Genomic_DNA"/>
</dbReference>
<dbReference type="InterPro" id="IPR001368">
    <property type="entry name" value="TNFR/NGFR_Cys_rich_reg"/>
</dbReference>
<evidence type="ECO:0000313" key="12">
    <source>
        <dbReference type="Proteomes" id="UP000826234"/>
    </source>
</evidence>
<evidence type="ECO:0000256" key="3">
    <source>
        <dbReference type="ARBA" id="ARBA00022703"/>
    </source>
</evidence>
<dbReference type="SUPFAM" id="SSF57586">
    <property type="entry name" value="TNF receptor-like"/>
    <property type="match status" value="2"/>
</dbReference>
<evidence type="ECO:0000256" key="2">
    <source>
        <dbReference type="ARBA" id="ARBA00022525"/>
    </source>
</evidence>
<dbReference type="Pfam" id="PF00020">
    <property type="entry name" value="TNFR_c6"/>
    <property type="match status" value="2"/>
</dbReference>
<keyword evidence="5" id="KW-0677">Repeat</keyword>
<comment type="caution">
    <text evidence="8">Lacks conserved residue(s) required for the propagation of feature annotation.</text>
</comment>
<evidence type="ECO:0000256" key="6">
    <source>
        <dbReference type="ARBA" id="ARBA00023157"/>
    </source>
</evidence>
<protein>
    <recommendedName>
        <fullName evidence="10">TNFR-Cys domain-containing protein</fullName>
    </recommendedName>
</protein>
<evidence type="ECO:0000256" key="4">
    <source>
        <dbReference type="ARBA" id="ARBA00022729"/>
    </source>
</evidence>
<dbReference type="InterPro" id="IPR052459">
    <property type="entry name" value="TNFRSF_decoy_receptor"/>
</dbReference>
<dbReference type="InterPro" id="IPR034023">
    <property type="entry name" value="TNFRSF6B_N"/>
</dbReference>
<dbReference type="Proteomes" id="UP000826234">
    <property type="component" value="Unassembled WGS sequence"/>
</dbReference>
<dbReference type="Gene3D" id="2.10.50.10">
    <property type="entry name" value="Tumor Necrosis Factor Receptor, subunit A, domain 2"/>
    <property type="match status" value="2"/>
</dbReference>
<dbReference type="CDD" id="cd10575">
    <property type="entry name" value="TNFRSF6B"/>
    <property type="match status" value="1"/>
</dbReference>
<feature type="chain" id="PRO_5045278028" description="TNFR-Cys domain-containing protein" evidence="9">
    <location>
        <begin position="33"/>
        <end position="311"/>
    </location>
</feature>
<comment type="subcellular location">
    <subcellularLocation>
        <location evidence="1">Secreted</location>
    </subcellularLocation>
</comment>
<keyword evidence="12" id="KW-1185">Reference proteome</keyword>
<dbReference type="SMART" id="SM00208">
    <property type="entry name" value="TNFR"/>
    <property type="match status" value="4"/>
</dbReference>
<name>A0ABQ7SPP7_PHRPL</name>
<keyword evidence="6 8" id="KW-1015">Disulfide bond</keyword>
<dbReference type="PANTHER" id="PTHR23097:SF116">
    <property type="entry name" value="TUMOR NECROSIS FACTOR RECEPTOR SUPERFAMILY MEMBER 6B"/>
    <property type="match status" value="1"/>
</dbReference>
<feature type="signal peptide" evidence="9">
    <location>
        <begin position="1"/>
        <end position="32"/>
    </location>
</feature>
<keyword evidence="2" id="KW-0964">Secreted</keyword>
<sequence>MQPYCKLKSSTRSLSKLVACSALLLLLDLSRCFSHHTYEWQDSHTNERLVCKQCPPGTFVSQHCTRDSPTICKQCPKLHYTEYWNYLESCLYCNVFCNFLEEEAQPCNSTQNRACQCKPGYHAELDFCIEHSSCPPGSGVAQLGNPQQDTKCSQCPQGTFSSVSSMDPCRNHQNCSAQHLEVNVPGNRFHDTFCTACKISKGSEASDGLEDGSGSEDCQDAVIDFVPYEIRVPRRLRRLKRIVSRSSQSSKRDRKSLEELQMELHTYLVQLKNTEKKELLLMFITAGIVSQSEVAPFQISAGKESLQVRRK</sequence>
<evidence type="ECO:0000256" key="5">
    <source>
        <dbReference type="ARBA" id="ARBA00022737"/>
    </source>
</evidence>
<accession>A0ABQ7SPP7</accession>
<evidence type="ECO:0000259" key="10">
    <source>
        <dbReference type="PROSITE" id="PS50050"/>
    </source>
</evidence>
<comment type="caution">
    <text evidence="11">The sequence shown here is derived from an EMBL/GenBank/DDBJ whole genome shotgun (WGS) entry which is preliminary data.</text>
</comment>